<dbReference type="AlphaFoldDB" id="A0A2U2PGE3"/>
<dbReference type="OrthoDB" id="769564at2"/>
<gene>
    <name evidence="1" type="ORF">DDR33_13480</name>
</gene>
<organism evidence="1 2">
    <name type="scientific">Pararcticibacter amylolyticus</name>
    <dbReference type="NCBI Taxonomy" id="2173175"/>
    <lineage>
        <taxon>Bacteria</taxon>
        <taxon>Pseudomonadati</taxon>
        <taxon>Bacteroidota</taxon>
        <taxon>Sphingobacteriia</taxon>
        <taxon>Sphingobacteriales</taxon>
        <taxon>Sphingobacteriaceae</taxon>
        <taxon>Pararcticibacter</taxon>
    </lineage>
</organism>
<reference evidence="1 2" key="1">
    <citation type="submission" date="2018-04" db="EMBL/GenBank/DDBJ databases">
        <title>Pedobacter chongqingensis sp. nov., isolated from a rottenly hemp rope.</title>
        <authorList>
            <person name="Cai Y."/>
        </authorList>
    </citation>
    <scope>NUCLEOTIDE SEQUENCE [LARGE SCALE GENOMIC DNA]</scope>
    <source>
        <strain evidence="1 2">FJ4-8</strain>
    </source>
</reference>
<protein>
    <submittedName>
        <fullName evidence="1">Uncharacterized protein</fullName>
    </submittedName>
</protein>
<name>A0A2U2PGE3_9SPHI</name>
<dbReference type="RefSeq" id="WP_109416316.1">
    <property type="nucleotide sequence ID" value="NZ_QEAS01000010.1"/>
</dbReference>
<accession>A0A2U2PGE3</accession>
<dbReference type="EMBL" id="QEAS01000010">
    <property type="protein sequence ID" value="PWG80199.1"/>
    <property type="molecule type" value="Genomic_DNA"/>
</dbReference>
<proteinExistence type="predicted"/>
<comment type="caution">
    <text evidence="1">The sequence shown here is derived from an EMBL/GenBank/DDBJ whole genome shotgun (WGS) entry which is preliminary data.</text>
</comment>
<evidence type="ECO:0000313" key="1">
    <source>
        <dbReference type="EMBL" id="PWG80199.1"/>
    </source>
</evidence>
<sequence>MAKAWYAYNGIGLARDPGSYLYSPVPPLCVSGFNVCAIYADYNGTNPSAISNNLKLYIGAGLLTGLSQPQVPLGTKKYVYMKP</sequence>
<evidence type="ECO:0000313" key="2">
    <source>
        <dbReference type="Proteomes" id="UP000245647"/>
    </source>
</evidence>
<keyword evidence="2" id="KW-1185">Reference proteome</keyword>
<dbReference type="Proteomes" id="UP000245647">
    <property type="component" value="Unassembled WGS sequence"/>
</dbReference>